<proteinExistence type="predicted"/>
<name>A0A517LRB3_9PEZI</name>
<organism evidence="2 3">
    <name type="scientific">Venturia effusa</name>
    <dbReference type="NCBI Taxonomy" id="50376"/>
    <lineage>
        <taxon>Eukaryota</taxon>
        <taxon>Fungi</taxon>
        <taxon>Dikarya</taxon>
        <taxon>Ascomycota</taxon>
        <taxon>Pezizomycotina</taxon>
        <taxon>Dothideomycetes</taxon>
        <taxon>Pleosporomycetidae</taxon>
        <taxon>Venturiales</taxon>
        <taxon>Venturiaceae</taxon>
        <taxon>Venturia</taxon>
    </lineage>
</organism>
<dbReference type="OrthoDB" id="5419162at2759"/>
<dbReference type="AlphaFoldDB" id="A0A517LRB3"/>
<feature type="compositionally biased region" description="Polar residues" evidence="1">
    <location>
        <begin position="75"/>
        <end position="85"/>
    </location>
</feature>
<keyword evidence="3" id="KW-1185">Reference proteome</keyword>
<evidence type="ECO:0000313" key="2">
    <source>
        <dbReference type="EMBL" id="QDS78146.1"/>
    </source>
</evidence>
<sequence>MDDIVVDPAIAEAMGFSSFGGTKRRKFNHDAATIDADITKTHSSGANAAPLGSRSSPSHEFDPRKRSEDAHRPDSNQLMPPQTSQREFDLPKRHPKTEDWPATHRQEQVEKPIEDHNAEISSPTTAFPTGVPKGFFDKLTWKELEQFRKGVKDENGDVAYFLPSFIEDPWAKLEREAEGSGT</sequence>
<feature type="region of interest" description="Disordered" evidence="1">
    <location>
        <begin position="113"/>
        <end position="132"/>
    </location>
</feature>
<dbReference type="EMBL" id="CP042203">
    <property type="protein sequence ID" value="QDS78146.1"/>
    <property type="molecule type" value="Genomic_DNA"/>
</dbReference>
<feature type="region of interest" description="Disordered" evidence="1">
    <location>
        <begin position="36"/>
        <end position="108"/>
    </location>
</feature>
<dbReference type="Proteomes" id="UP000316270">
    <property type="component" value="Chromosome 19"/>
</dbReference>
<evidence type="ECO:0000256" key="1">
    <source>
        <dbReference type="SAM" id="MobiDB-lite"/>
    </source>
</evidence>
<protein>
    <submittedName>
        <fullName evidence="2">Uncharacterized protein</fullName>
    </submittedName>
</protein>
<evidence type="ECO:0000313" key="3">
    <source>
        <dbReference type="Proteomes" id="UP000316270"/>
    </source>
</evidence>
<reference evidence="2 3" key="1">
    <citation type="submission" date="2019-07" db="EMBL/GenBank/DDBJ databases">
        <title>Finished genome of Venturia effusa.</title>
        <authorList>
            <person name="Young C.A."/>
            <person name="Cox M.P."/>
            <person name="Ganley A.R.D."/>
            <person name="David W.J."/>
        </authorList>
    </citation>
    <scope>NUCLEOTIDE SEQUENCE [LARGE SCALE GENOMIC DNA]</scope>
    <source>
        <strain evidence="3">albino</strain>
    </source>
</reference>
<gene>
    <name evidence="2" type="ORF">FKW77_004757</name>
</gene>
<accession>A0A517LRB3</accession>
<feature type="compositionally biased region" description="Basic and acidic residues" evidence="1">
    <location>
        <begin position="57"/>
        <end position="74"/>
    </location>
</feature>
<feature type="compositionally biased region" description="Basic and acidic residues" evidence="1">
    <location>
        <begin position="86"/>
        <end position="108"/>
    </location>
</feature>